<comment type="caution">
    <text evidence="1">The sequence shown here is derived from an EMBL/GenBank/DDBJ whole genome shotgun (WGS) entry which is preliminary data.</text>
</comment>
<evidence type="ECO:0008006" key="3">
    <source>
        <dbReference type="Google" id="ProtNLM"/>
    </source>
</evidence>
<evidence type="ECO:0000313" key="2">
    <source>
        <dbReference type="Proteomes" id="UP000318186"/>
    </source>
</evidence>
<evidence type="ECO:0000313" key="1">
    <source>
        <dbReference type="EMBL" id="TWG03593.1"/>
    </source>
</evidence>
<protein>
    <recommendedName>
        <fullName evidence="3">PH (Pleckstrin Homology) domain-containing protein</fullName>
    </recommendedName>
</protein>
<dbReference type="EMBL" id="VIWW01000001">
    <property type="protein sequence ID" value="TWG03593.1"/>
    <property type="molecule type" value="Genomic_DNA"/>
</dbReference>
<reference evidence="1 2" key="1">
    <citation type="submission" date="2019-06" db="EMBL/GenBank/DDBJ databases">
        <title>Sequencing the genomes of 1000 actinobacteria strains.</title>
        <authorList>
            <person name="Klenk H.-P."/>
        </authorList>
    </citation>
    <scope>NUCLEOTIDE SEQUENCE [LARGE SCALE GENOMIC DNA]</scope>
    <source>
        <strain evidence="1 2">DSM 42059</strain>
    </source>
</reference>
<dbReference type="AlphaFoldDB" id="A0A561UW52"/>
<proteinExistence type="predicted"/>
<dbReference type="Proteomes" id="UP000318186">
    <property type="component" value="Unassembled WGS sequence"/>
</dbReference>
<accession>A0A561UW52</accession>
<organism evidence="1 2">
    <name type="scientific">Streptomyces brevispora</name>
    <dbReference type="NCBI Taxonomy" id="887462"/>
    <lineage>
        <taxon>Bacteria</taxon>
        <taxon>Bacillati</taxon>
        <taxon>Actinomycetota</taxon>
        <taxon>Actinomycetes</taxon>
        <taxon>Kitasatosporales</taxon>
        <taxon>Streptomycetaceae</taxon>
        <taxon>Streptomyces</taxon>
    </lineage>
</organism>
<name>A0A561UW52_9ACTN</name>
<sequence>MNARRRRALRAAVAQMLEPGEQVETTSLVNLSEVSFKKNIAMGLAAAVLSGGTMTVAAAPQPMYLATTGERLFLFQANQVFAKPDRHVATFHIKDVKRSEVKRGLVKHSFVLFDESLGSALRIFFPRFAKSELDVVAGQITVATV</sequence>
<gene>
    <name evidence="1" type="ORF">FHX80_112027</name>
</gene>